<reference evidence="2" key="1">
    <citation type="journal article" date="2022" name="Mol. Ecol. Resour.">
        <title>The genomes of chicory, endive, great burdock and yacon provide insights into Asteraceae palaeo-polyploidization history and plant inulin production.</title>
        <authorList>
            <person name="Fan W."/>
            <person name="Wang S."/>
            <person name="Wang H."/>
            <person name="Wang A."/>
            <person name="Jiang F."/>
            <person name="Liu H."/>
            <person name="Zhao H."/>
            <person name="Xu D."/>
            <person name="Zhang Y."/>
        </authorList>
    </citation>
    <scope>NUCLEOTIDE SEQUENCE [LARGE SCALE GENOMIC DNA]</scope>
    <source>
        <strain evidence="2">cv. Punajuju</strain>
    </source>
</reference>
<comment type="caution">
    <text evidence="1">The sequence shown here is derived from an EMBL/GenBank/DDBJ whole genome shotgun (WGS) entry which is preliminary data.</text>
</comment>
<keyword evidence="2" id="KW-1185">Reference proteome</keyword>
<accession>A0ACB9CSX6</accession>
<dbReference type="EMBL" id="CM042013">
    <property type="protein sequence ID" value="KAI3737316.1"/>
    <property type="molecule type" value="Genomic_DNA"/>
</dbReference>
<evidence type="ECO:0000313" key="1">
    <source>
        <dbReference type="EMBL" id="KAI3737316.1"/>
    </source>
</evidence>
<reference evidence="1 2" key="2">
    <citation type="journal article" date="2022" name="Mol. Ecol. Resour.">
        <title>The genomes of chicory, endive, great burdock and yacon provide insights into Asteraceae paleo-polyploidization history and plant inulin production.</title>
        <authorList>
            <person name="Fan W."/>
            <person name="Wang S."/>
            <person name="Wang H."/>
            <person name="Wang A."/>
            <person name="Jiang F."/>
            <person name="Liu H."/>
            <person name="Zhao H."/>
            <person name="Xu D."/>
            <person name="Zhang Y."/>
        </authorList>
    </citation>
    <scope>NUCLEOTIDE SEQUENCE [LARGE SCALE GENOMIC DNA]</scope>
    <source>
        <strain evidence="2">cv. Punajuju</strain>
        <tissue evidence="1">Leaves</tissue>
    </source>
</reference>
<gene>
    <name evidence="1" type="ORF">L2E82_27313</name>
</gene>
<proteinExistence type="predicted"/>
<protein>
    <submittedName>
        <fullName evidence="1">Uncharacterized protein</fullName>
    </submittedName>
</protein>
<evidence type="ECO:0000313" key="2">
    <source>
        <dbReference type="Proteomes" id="UP001055811"/>
    </source>
</evidence>
<organism evidence="1 2">
    <name type="scientific">Cichorium intybus</name>
    <name type="common">Chicory</name>
    <dbReference type="NCBI Taxonomy" id="13427"/>
    <lineage>
        <taxon>Eukaryota</taxon>
        <taxon>Viridiplantae</taxon>
        <taxon>Streptophyta</taxon>
        <taxon>Embryophyta</taxon>
        <taxon>Tracheophyta</taxon>
        <taxon>Spermatophyta</taxon>
        <taxon>Magnoliopsida</taxon>
        <taxon>eudicotyledons</taxon>
        <taxon>Gunneridae</taxon>
        <taxon>Pentapetalae</taxon>
        <taxon>asterids</taxon>
        <taxon>campanulids</taxon>
        <taxon>Asterales</taxon>
        <taxon>Asteraceae</taxon>
        <taxon>Cichorioideae</taxon>
        <taxon>Cichorieae</taxon>
        <taxon>Cichoriinae</taxon>
        <taxon>Cichorium</taxon>
    </lineage>
</organism>
<sequence>MKSNSIVDTSPSFTTHSSNNLADIADRVVHELRTDIGFDDDIFDFGDDDDRADTGENEDVDTNSRPTGKLNENEEDAPHEDETEFEFPVVCRDSNLFPISTDEVLSDHQISPSYPLFDRSLLLDVDPSFSNGVDISETDSKSSRGGRLSLGMLLREEHSVSSSSSEADDLDGITPGTYCVWKPKPEPRGKHKKSNSVSFENTSKRWKVRDLLKRSYSDDNYSISTGKDASVVLFTPPIAPKQKINSEKVKKTEKTAKVASTVDGSGARSKTDSNSPVHKAKSGGNRLPPYLPYRPDQLALFANLNGSSRNMYRY</sequence>
<dbReference type="Proteomes" id="UP001055811">
    <property type="component" value="Linkage Group LG05"/>
</dbReference>
<name>A0ACB9CSX6_CICIN</name>